<evidence type="ECO:0000313" key="2">
    <source>
        <dbReference type="Proteomes" id="UP001164250"/>
    </source>
</evidence>
<comment type="caution">
    <text evidence="1">The sequence shown here is derived from an EMBL/GenBank/DDBJ whole genome shotgun (WGS) entry which is preliminary data.</text>
</comment>
<name>A0ACC1A760_9ROSI</name>
<organism evidence="1 2">
    <name type="scientific">Pistacia atlantica</name>
    <dbReference type="NCBI Taxonomy" id="434234"/>
    <lineage>
        <taxon>Eukaryota</taxon>
        <taxon>Viridiplantae</taxon>
        <taxon>Streptophyta</taxon>
        <taxon>Embryophyta</taxon>
        <taxon>Tracheophyta</taxon>
        <taxon>Spermatophyta</taxon>
        <taxon>Magnoliopsida</taxon>
        <taxon>eudicotyledons</taxon>
        <taxon>Gunneridae</taxon>
        <taxon>Pentapetalae</taxon>
        <taxon>rosids</taxon>
        <taxon>malvids</taxon>
        <taxon>Sapindales</taxon>
        <taxon>Anacardiaceae</taxon>
        <taxon>Pistacia</taxon>
    </lineage>
</organism>
<dbReference type="EMBL" id="CM047908">
    <property type="protein sequence ID" value="KAJ0083154.1"/>
    <property type="molecule type" value="Genomic_DNA"/>
</dbReference>
<protein>
    <submittedName>
        <fullName evidence="1">Uncharacterized protein</fullName>
    </submittedName>
</protein>
<accession>A0ACC1A760</accession>
<keyword evidence="2" id="KW-1185">Reference proteome</keyword>
<evidence type="ECO:0000313" key="1">
    <source>
        <dbReference type="EMBL" id="KAJ0083154.1"/>
    </source>
</evidence>
<reference evidence="2" key="1">
    <citation type="journal article" date="2023" name="G3 (Bethesda)">
        <title>Genome assembly and association tests identify interacting loci associated with vigor, precocity, and sex in interspecific pistachio rootstocks.</title>
        <authorList>
            <person name="Palmer W."/>
            <person name="Jacygrad E."/>
            <person name="Sagayaradj S."/>
            <person name="Cavanaugh K."/>
            <person name="Han R."/>
            <person name="Bertier L."/>
            <person name="Beede B."/>
            <person name="Kafkas S."/>
            <person name="Golino D."/>
            <person name="Preece J."/>
            <person name="Michelmore R."/>
        </authorList>
    </citation>
    <scope>NUCLEOTIDE SEQUENCE [LARGE SCALE GENOMIC DNA]</scope>
</reference>
<gene>
    <name evidence="1" type="ORF">Patl1_11872</name>
</gene>
<dbReference type="Proteomes" id="UP001164250">
    <property type="component" value="Chromosome 12"/>
</dbReference>
<proteinExistence type="predicted"/>
<sequence>MAQLPHNLHDIIKDADSQIDTSSPQKVFKQLQNGVLLNQNTQDARRRPDSLSGNRHSLPSNKHEDDRRKGVCRTNLYIYMLYFLILLLKSKFVKTENRKFAVASKQIASHQAAYQSQLSHCPFEI</sequence>